<proteinExistence type="predicted"/>
<evidence type="ECO:0008006" key="3">
    <source>
        <dbReference type="Google" id="ProtNLM"/>
    </source>
</evidence>
<gene>
    <name evidence="1" type="ORF">ACFQJ4_09055</name>
</gene>
<dbReference type="AlphaFoldDB" id="A0ABD5ZPJ5"/>
<dbReference type="Proteomes" id="UP001596398">
    <property type="component" value="Unassembled WGS sequence"/>
</dbReference>
<sequence>MACRITCDGCSLDRRFEDCVEAHERASAHELSHGDHFVSLRTLA</sequence>
<protein>
    <recommendedName>
        <fullName evidence="3">DUF1059 domain-containing protein</fullName>
    </recommendedName>
</protein>
<dbReference type="RefSeq" id="WP_276233591.1">
    <property type="nucleotide sequence ID" value="NZ_CP119802.1"/>
</dbReference>
<dbReference type="EMBL" id="JBHTAP010000001">
    <property type="protein sequence ID" value="MFC7235459.1"/>
    <property type="molecule type" value="Genomic_DNA"/>
</dbReference>
<keyword evidence="2" id="KW-1185">Reference proteome</keyword>
<comment type="caution">
    <text evidence="1">The sequence shown here is derived from an EMBL/GenBank/DDBJ whole genome shotgun (WGS) entry which is preliminary data.</text>
</comment>
<dbReference type="GeneID" id="79267153"/>
<evidence type="ECO:0000313" key="1">
    <source>
        <dbReference type="EMBL" id="MFC7235459.1"/>
    </source>
</evidence>
<organism evidence="1 2">
    <name type="scientific">Halosegnis marinus</name>
    <dbReference type="NCBI Taxonomy" id="3034023"/>
    <lineage>
        <taxon>Archaea</taxon>
        <taxon>Methanobacteriati</taxon>
        <taxon>Methanobacteriota</taxon>
        <taxon>Stenosarchaea group</taxon>
        <taxon>Halobacteria</taxon>
        <taxon>Halobacteriales</taxon>
        <taxon>Natronomonadaceae</taxon>
        <taxon>Halosegnis</taxon>
    </lineage>
</organism>
<reference evidence="1 2" key="1">
    <citation type="journal article" date="2019" name="Int. J. Syst. Evol. Microbiol.">
        <title>The Global Catalogue of Microorganisms (GCM) 10K type strain sequencing project: providing services to taxonomists for standard genome sequencing and annotation.</title>
        <authorList>
            <consortium name="The Broad Institute Genomics Platform"/>
            <consortium name="The Broad Institute Genome Sequencing Center for Infectious Disease"/>
            <person name="Wu L."/>
            <person name="Ma J."/>
        </authorList>
    </citation>
    <scope>NUCLEOTIDE SEQUENCE [LARGE SCALE GENOMIC DNA]</scope>
    <source>
        <strain evidence="1 2">DT85</strain>
    </source>
</reference>
<accession>A0ABD5ZPJ5</accession>
<name>A0ABD5ZPJ5_9EURY</name>
<evidence type="ECO:0000313" key="2">
    <source>
        <dbReference type="Proteomes" id="UP001596398"/>
    </source>
</evidence>